<reference evidence="2 3" key="1">
    <citation type="submission" date="2015-12" db="EMBL/GenBank/DDBJ databases">
        <title>Genome sequence of Aneurinibacillus soli.</title>
        <authorList>
            <person name="Lee J.S."/>
            <person name="Lee K.C."/>
            <person name="Kim K.K."/>
            <person name="Lee B.W."/>
        </authorList>
    </citation>
    <scope>NUCLEOTIDE SEQUENCE [LARGE SCALE GENOMIC DNA]</scope>
    <source>
        <strain evidence="2 3">CB4</strain>
    </source>
</reference>
<dbReference type="EMBL" id="AP017312">
    <property type="protein sequence ID" value="BAU29556.1"/>
    <property type="molecule type" value="Genomic_DNA"/>
</dbReference>
<organism evidence="2 3">
    <name type="scientific">Aneurinibacillus soli</name>
    <dbReference type="NCBI Taxonomy" id="1500254"/>
    <lineage>
        <taxon>Bacteria</taxon>
        <taxon>Bacillati</taxon>
        <taxon>Bacillota</taxon>
        <taxon>Bacilli</taxon>
        <taxon>Bacillales</taxon>
        <taxon>Paenibacillaceae</taxon>
        <taxon>Aneurinibacillus group</taxon>
        <taxon>Aneurinibacillus</taxon>
    </lineage>
</organism>
<feature type="domain" description="YoaR-like putative peptidoglycan binding" evidence="1">
    <location>
        <begin position="86"/>
        <end position="190"/>
    </location>
</feature>
<dbReference type="KEGG" id="asoc:CB4_03756"/>
<dbReference type="AlphaFoldDB" id="A0A0U4NLM0"/>
<dbReference type="PANTHER" id="PTHR35788:SF1">
    <property type="entry name" value="EXPORTED PROTEIN"/>
    <property type="match status" value="1"/>
</dbReference>
<dbReference type="InterPro" id="IPR022029">
    <property type="entry name" value="YoaR-like_PG-bd"/>
</dbReference>
<evidence type="ECO:0000313" key="2">
    <source>
        <dbReference type="EMBL" id="BAU29556.1"/>
    </source>
</evidence>
<dbReference type="InterPro" id="IPR052913">
    <property type="entry name" value="Glycopeptide_resist_protein"/>
</dbReference>
<dbReference type="Proteomes" id="UP000217696">
    <property type="component" value="Chromosome"/>
</dbReference>
<sequence>MKIGQYMRQFSVVLALLFLQTIVFSILSLFLTEEWKEQRFPEEMKVAGITIGGLTYVEAQRRLEDVIYTIDHIPLQVTIGDRVFPIDKKAINLSYDMDATMKKAQAVSRERTMAGLWQKWQGDAPPLGISFYVTYDEKALEAIITRISRNVGQQDSKRMAEGGAVEVAAARKDMQVDVPRTVKAIDEELRMFNQHLRVPLVLLREKSGTNRAVTRNALISALRNIQ</sequence>
<keyword evidence="3" id="KW-1185">Reference proteome</keyword>
<evidence type="ECO:0000259" key="1">
    <source>
        <dbReference type="Pfam" id="PF12229"/>
    </source>
</evidence>
<name>A0A0U4NLM0_9BACL</name>
<evidence type="ECO:0000313" key="3">
    <source>
        <dbReference type="Proteomes" id="UP000217696"/>
    </source>
</evidence>
<protein>
    <submittedName>
        <fullName evidence="2">Putative peptidoglycan binding domain protein</fullName>
    </submittedName>
</protein>
<dbReference type="RefSeq" id="WP_096467223.1">
    <property type="nucleotide sequence ID" value="NZ_AP017312.1"/>
</dbReference>
<accession>A0A0U4NLM0</accession>
<dbReference type="PANTHER" id="PTHR35788">
    <property type="entry name" value="EXPORTED PROTEIN-RELATED"/>
    <property type="match status" value="1"/>
</dbReference>
<gene>
    <name evidence="2" type="ORF">CB4_03756</name>
</gene>
<dbReference type="Pfam" id="PF12229">
    <property type="entry name" value="PG_binding_4"/>
    <property type="match status" value="1"/>
</dbReference>
<proteinExistence type="predicted"/>